<sequence length="321" mass="34320">MSSCIIIGAGMAGLTAAQQLAGRGWRVTVLDKGRGVGGRLATRRLTNGRADHGAQVIRAESAEFRAWLTSADTEAALAEWPVDPAGTGWIGRDGMNRVAKQLADGLTIETEQTVTSVHMEPDGWRVETKTGQSFQADALLCIIPAPQALTLFGDASNLLRSTDRDALQQIQYEPCLSVLVTLNQSGSIPAPGGLWLDRPDIAWLADNQQKGISPDQPTATILASTAFSQTHLDGDLNAAGQQLLAQLTDYLPAEAVADVQVHRWRYSQVTQAYPEPFHRAATTVPLLFGGDGFGGAAPFDPHLNVERAFLSGRRMADALLA</sequence>
<accession>A0A7L5DRK9</accession>
<dbReference type="Gene3D" id="3.90.660.10">
    <property type="match status" value="1"/>
</dbReference>
<dbReference type="EMBL" id="CP051677">
    <property type="protein sequence ID" value="QJD79198.1"/>
    <property type="molecule type" value="Genomic_DNA"/>
</dbReference>
<keyword evidence="3" id="KW-1185">Reference proteome</keyword>
<dbReference type="InterPro" id="IPR036188">
    <property type="entry name" value="FAD/NAD-bd_sf"/>
</dbReference>
<dbReference type="Gene3D" id="3.50.50.60">
    <property type="entry name" value="FAD/NAD(P)-binding domain"/>
    <property type="match status" value="1"/>
</dbReference>
<dbReference type="InterPro" id="IPR002937">
    <property type="entry name" value="Amino_oxidase"/>
</dbReference>
<dbReference type="Pfam" id="PF01593">
    <property type="entry name" value="Amino_oxidase"/>
    <property type="match status" value="1"/>
</dbReference>
<dbReference type="PANTHER" id="PTHR16128:SF5">
    <property type="entry name" value="FAD_NAD(P)-BINDING OXIDOREDUCTASE FAMILY PROTEIN"/>
    <property type="match status" value="1"/>
</dbReference>
<evidence type="ECO:0000259" key="1">
    <source>
        <dbReference type="Pfam" id="PF01593"/>
    </source>
</evidence>
<evidence type="ECO:0000313" key="3">
    <source>
        <dbReference type="Proteomes" id="UP000501128"/>
    </source>
</evidence>
<protein>
    <submittedName>
        <fullName evidence="2">FAD-dependent oxidoreductase</fullName>
    </submittedName>
</protein>
<gene>
    <name evidence="2" type="ORF">HH216_12815</name>
</gene>
<dbReference type="SUPFAM" id="SSF51905">
    <property type="entry name" value="FAD/NAD(P)-binding domain"/>
    <property type="match status" value="1"/>
</dbReference>
<dbReference type="PANTHER" id="PTHR16128">
    <property type="entry name" value="FAD/NAD(P)-BINDING OXIDOREDUCTASE FAMILY PROTEIN"/>
    <property type="match status" value="1"/>
</dbReference>
<feature type="domain" description="Amine oxidase" evidence="1">
    <location>
        <begin position="88"/>
        <end position="320"/>
    </location>
</feature>
<dbReference type="AlphaFoldDB" id="A0A7L5DRK9"/>
<organism evidence="2 3">
    <name type="scientific">Spirosoma rhododendri</name>
    <dbReference type="NCBI Taxonomy" id="2728024"/>
    <lineage>
        <taxon>Bacteria</taxon>
        <taxon>Pseudomonadati</taxon>
        <taxon>Bacteroidota</taxon>
        <taxon>Cytophagia</taxon>
        <taxon>Cytophagales</taxon>
        <taxon>Cytophagaceae</taxon>
        <taxon>Spirosoma</taxon>
    </lineage>
</organism>
<dbReference type="KEGG" id="srho:HH216_12815"/>
<dbReference type="Proteomes" id="UP000501128">
    <property type="component" value="Chromosome"/>
</dbReference>
<proteinExistence type="predicted"/>
<name>A0A7L5DRK9_9BACT</name>
<dbReference type="GO" id="GO:0016491">
    <property type="term" value="F:oxidoreductase activity"/>
    <property type="evidence" value="ECO:0007669"/>
    <property type="project" value="InterPro"/>
</dbReference>
<evidence type="ECO:0000313" key="2">
    <source>
        <dbReference type="EMBL" id="QJD79198.1"/>
    </source>
</evidence>
<dbReference type="Pfam" id="PF13450">
    <property type="entry name" value="NAD_binding_8"/>
    <property type="match status" value="1"/>
</dbReference>
<reference evidence="2 3" key="1">
    <citation type="submission" date="2020-04" db="EMBL/GenBank/DDBJ databases">
        <title>Genome sequencing of novel species.</title>
        <authorList>
            <person name="Heo J."/>
            <person name="Kim S.-J."/>
            <person name="Kim J.-S."/>
            <person name="Hong S.-B."/>
            <person name="Kwon S.-W."/>
        </authorList>
    </citation>
    <scope>NUCLEOTIDE SEQUENCE [LARGE SCALE GENOMIC DNA]</scope>
    <source>
        <strain evidence="2 3">CJU-R4</strain>
    </source>
</reference>
<dbReference type="RefSeq" id="WP_169551164.1">
    <property type="nucleotide sequence ID" value="NZ_CP051677.1"/>
</dbReference>